<reference evidence="3 4" key="1">
    <citation type="submission" date="2018-06" db="EMBL/GenBank/DDBJ databases">
        <authorList>
            <consortium name="Pathogen Informatics"/>
            <person name="Doyle S."/>
        </authorList>
    </citation>
    <scope>NUCLEOTIDE SEQUENCE [LARGE SCALE GENOMIC DNA]</scope>
    <source>
        <strain evidence="3 4">NCTC10821</strain>
    </source>
</reference>
<evidence type="ECO:0000256" key="1">
    <source>
        <dbReference type="SAM" id="Phobius"/>
    </source>
</evidence>
<evidence type="ECO:0000259" key="2">
    <source>
        <dbReference type="Pfam" id="PF07331"/>
    </source>
</evidence>
<organism evidence="3 4">
    <name type="scientific">Mycolicibacterium tokaiense</name>
    <dbReference type="NCBI Taxonomy" id="39695"/>
    <lineage>
        <taxon>Bacteria</taxon>
        <taxon>Bacillati</taxon>
        <taxon>Actinomycetota</taxon>
        <taxon>Actinomycetes</taxon>
        <taxon>Mycobacteriales</taxon>
        <taxon>Mycobacteriaceae</taxon>
        <taxon>Mycolicibacterium</taxon>
    </lineage>
</organism>
<evidence type="ECO:0000313" key="3">
    <source>
        <dbReference type="EMBL" id="STZ61956.1"/>
    </source>
</evidence>
<keyword evidence="1" id="KW-0812">Transmembrane</keyword>
<feature type="transmembrane region" description="Helical" evidence="1">
    <location>
        <begin position="139"/>
        <end position="157"/>
    </location>
</feature>
<feature type="domain" description="DUF1468" evidence="2">
    <location>
        <begin position="30"/>
        <end position="166"/>
    </location>
</feature>
<gene>
    <name evidence="3" type="ORF">NCTC10821_05518</name>
</gene>
<evidence type="ECO:0000313" key="4">
    <source>
        <dbReference type="Proteomes" id="UP000254978"/>
    </source>
</evidence>
<proteinExistence type="predicted"/>
<dbReference type="Proteomes" id="UP000254978">
    <property type="component" value="Unassembled WGS sequence"/>
</dbReference>
<name>A0A378TQP0_9MYCO</name>
<dbReference type="Pfam" id="PF07331">
    <property type="entry name" value="TctB"/>
    <property type="match status" value="1"/>
</dbReference>
<feature type="transmembrane region" description="Helical" evidence="1">
    <location>
        <begin position="30"/>
        <end position="49"/>
    </location>
</feature>
<feature type="transmembrane region" description="Helical" evidence="1">
    <location>
        <begin position="61"/>
        <end position="80"/>
    </location>
</feature>
<feature type="transmembrane region" description="Helical" evidence="1">
    <location>
        <begin position="100"/>
        <end position="127"/>
    </location>
</feature>
<dbReference type="InterPro" id="IPR009936">
    <property type="entry name" value="DUF1468"/>
</dbReference>
<sequence length="178" mass="18323">MPHGEPDIPASGAAGSPTAWERMFVHTGQAVLIAVGGYVAAESASLGLWTTLGPGPGLLPLILGAGLVLLTAIWVVQSIVELRSGAGGSDGAEPLDRTYVLGVVGGLIALAIAMPFIGFQISMAVFLFTELLVLGRQRWWIAAAVAVVGSFGVFVLFDRVLAVQLPLSSFQLLSGVGL</sequence>
<keyword evidence="1" id="KW-1133">Transmembrane helix</keyword>
<dbReference type="OrthoDB" id="4629956at2"/>
<dbReference type="AlphaFoldDB" id="A0A378TQP0"/>
<keyword evidence="1" id="KW-0472">Membrane</keyword>
<dbReference type="RefSeq" id="WP_115280759.1">
    <property type="nucleotide sequence ID" value="NZ_AP022600.1"/>
</dbReference>
<protein>
    <submittedName>
        <fullName evidence="3">Tripartite tricarboxylate transporter TctB family</fullName>
    </submittedName>
</protein>
<keyword evidence="4" id="KW-1185">Reference proteome</keyword>
<dbReference type="EMBL" id="UGQT01000001">
    <property type="protein sequence ID" value="STZ61956.1"/>
    <property type="molecule type" value="Genomic_DNA"/>
</dbReference>
<accession>A0A378TQP0</accession>